<evidence type="ECO:0000256" key="1">
    <source>
        <dbReference type="SAM" id="Phobius"/>
    </source>
</evidence>
<evidence type="ECO:0000313" key="3">
    <source>
        <dbReference type="Proteomes" id="UP000293342"/>
    </source>
</evidence>
<keyword evidence="1" id="KW-0812">Transmembrane</keyword>
<accession>A0A4R0JTW9</accession>
<gene>
    <name evidence="2" type="ORF">E0H75_18465</name>
</gene>
<dbReference type="EMBL" id="SJKD01000004">
    <property type="protein sequence ID" value="TCC48578.1"/>
    <property type="molecule type" value="Genomic_DNA"/>
</dbReference>
<dbReference type="InterPro" id="IPR006938">
    <property type="entry name" value="DUF624"/>
</dbReference>
<keyword evidence="3" id="KW-1185">Reference proteome</keyword>
<feature type="transmembrane region" description="Helical" evidence="1">
    <location>
        <begin position="148"/>
        <end position="168"/>
    </location>
</feature>
<feature type="transmembrane region" description="Helical" evidence="1">
    <location>
        <begin position="110"/>
        <end position="127"/>
    </location>
</feature>
<protein>
    <submittedName>
        <fullName evidence="2">DUF624 domain-containing protein</fullName>
    </submittedName>
</protein>
<feature type="transmembrane region" description="Helical" evidence="1">
    <location>
        <begin position="77"/>
        <end position="98"/>
    </location>
</feature>
<evidence type="ECO:0000313" key="2">
    <source>
        <dbReference type="EMBL" id="TCC48578.1"/>
    </source>
</evidence>
<keyword evidence="1" id="KW-0472">Membrane</keyword>
<dbReference type="OrthoDB" id="4833099at2"/>
<organism evidence="2 3">
    <name type="scientific">Kribbella capetownensis</name>
    <dbReference type="NCBI Taxonomy" id="1572659"/>
    <lineage>
        <taxon>Bacteria</taxon>
        <taxon>Bacillati</taxon>
        <taxon>Actinomycetota</taxon>
        <taxon>Actinomycetes</taxon>
        <taxon>Propionibacteriales</taxon>
        <taxon>Kribbellaceae</taxon>
        <taxon>Kribbella</taxon>
    </lineage>
</organism>
<dbReference type="Pfam" id="PF04854">
    <property type="entry name" value="DUF624"/>
    <property type="match status" value="1"/>
</dbReference>
<proteinExistence type="predicted"/>
<dbReference type="Proteomes" id="UP000293342">
    <property type="component" value="Unassembled WGS sequence"/>
</dbReference>
<feature type="transmembrane region" description="Helical" evidence="1">
    <location>
        <begin position="174"/>
        <end position="196"/>
    </location>
</feature>
<dbReference type="RefSeq" id="WP_131514823.1">
    <property type="nucleotide sequence ID" value="NZ_SJKD01000004.1"/>
</dbReference>
<reference evidence="2 3" key="1">
    <citation type="submission" date="2019-02" db="EMBL/GenBank/DDBJ databases">
        <title>Kribbella capetownensis sp. nov. and Kribbella speibonae sp. nov., isolated from soil.</title>
        <authorList>
            <person name="Curtis S.M."/>
            <person name="Norton I."/>
            <person name="Everest G.J."/>
            <person name="Meyers P.R."/>
        </authorList>
    </citation>
    <scope>NUCLEOTIDE SEQUENCE [LARGE SCALE GENOMIC DNA]</scope>
    <source>
        <strain evidence="2 3">YM53</strain>
    </source>
</reference>
<sequence length="209" mass="22526">MSATGWSIRLYEAADEVVWAIKLNALWIGFTLVGGVALGIGPATLAAYSLARRRSSGESFHALPAFRTAFRHEFRRGCLVVLPLVAAAVLLIGNYLYFASLGTKASLPRLASLVALVALGVIAAYLLPMAVHYDLRVRELLPKASLVALARPASSLVLLFVAVSIAYVSSRFPVLGIVLAGGGWIQLNTWFCLRFFAENEARLHLKGNS</sequence>
<feature type="transmembrane region" description="Helical" evidence="1">
    <location>
        <begin position="25"/>
        <end position="51"/>
    </location>
</feature>
<name>A0A4R0JTW9_9ACTN</name>
<comment type="caution">
    <text evidence="2">The sequence shown here is derived from an EMBL/GenBank/DDBJ whole genome shotgun (WGS) entry which is preliminary data.</text>
</comment>
<keyword evidence="1" id="KW-1133">Transmembrane helix</keyword>
<dbReference type="AlphaFoldDB" id="A0A4R0JTW9"/>